<comment type="similarity">
    <text evidence="2">Belongs to the WD repeat PWP2 family.</text>
</comment>
<dbReference type="GO" id="GO:0000028">
    <property type="term" value="P:ribosomal small subunit assembly"/>
    <property type="evidence" value="ECO:0007669"/>
    <property type="project" value="TreeGrafter"/>
</dbReference>
<dbReference type="PRINTS" id="PR00320">
    <property type="entry name" value="GPROTEINBRPT"/>
</dbReference>
<gene>
    <name evidence="8" type="ORF">PIIN_05653</name>
</gene>
<dbReference type="AlphaFoldDB" id="G4TK75"/>
<feature type="domain" description="Small-subunit processome Utp12" evidence="7">
    <location>
        <begin position="773"/>
        <end position="892"/>
    </location>
</feature>
<dbReference type="InterPro" id="IPR007148">
    <property type="entry name" value="SSU_processome_Utp12"/>
</dbReference>
<dbReference type="InParanoid" id="G4TK75"/>
<sequence>MKSNFQFLNLLGTVYSQGNVLFTPLSTLPDGSTTESLMSPVGNRISVFDLVNNRSRTLPLQTRKNIARISLSPDGRILVVVDEDGKVLLVAPTRPQTPVLHHFNLKSPVGAVEFSRDGKFIAFSTEALVHVYNTPNILMREFAPWRLHRTYAGHSGEVNGVTWSGDDKFFLSFGTDLTAKLFSLQPVEDFRPKTFAGHRDSVIGAWFGGRSQDSIYTVSRDGALFIWGGKQDETTVEDEERLQKDPQNRLGHTRWGILQRHYFNQPNTKVTSAAFYEKGNLLVVGFGSGVFSLWELPSSTSVGNDITSIHTLSISNERISSVAINSTGQWLAFGAQKLGQLLVWEWQSQSYILKQQAHAHQSSSSISHSSITHLSYSSTSQQIATSGSDGKVKLWSTQSGFCFVTFSEHSASVTGVEFAKRGQIIFSASLDGTVRGWDLVRYRNFRTFTSPTERPVQFNCLAVDQSGELVVAGSNDTYEIFFWSVQSGKLLDILTGHTGPVSSLAFSPVGNTLASGSWDKSVRIWDVVGRSRAVEPISMNSDVLAVSYRPDGRELAVATLDGQIAFFEEETGRQTGIIDGRRDISGGRSIHDGLTAQNNAGGKAFNSLSYSGDGTLLLAGGNSKYVCLYDIRESTLLRKFTISENLSLDGTEEMLDSRRVNSAGINVDALDNHEDDSDAGDRLAGSKTLPGVMGGDLSKRKWKPTIRTSCIRFAPDGRGWAAASTEGLLLYSNEDLVTFDPFDLSLDLTPQSTFETLANKEYLKALCMAMRLNEETLVTRVFEGIPTTEIRFVVGNLPLGSAGANGSETGYYLRKLMELLVKRIDKGPHLESDLRWIIEILERHGTMLRGRSGGDGSDWAGVLRGLARGMTEVQKTVSTLCEDNINTLEYLIDQSIVHERSRMDIDTSA</sequence>
<dbReference type="SUPFAM" id="SSF50978">
    <property type="entry name" value="WD40 repeat-like"/>
    <property type="match status" value="2"/>
</dbReference>
<dbReference type="CDD" id="cd00200">
    <property type="entry name" value="WD40"/>
    <property type="match status" value="1"/>
</dbReference>
<dbReference type="FunCoup" id="G4TK75">
    <property type="interactions" value="395"/>
</dbReference>
<dbReference type="SMART" id="SM00320">
    <property type="entry name" value="WD40"/>
    <property type="match status" value="13"/>
</dbReference>
<dbReference type="PANTHER" id="PTHR19858">
    <property type="entry name" value="WD40 REPEAT PROTEIN"/>
    <property type="match status" value="1"/>
</dbReference>
<evidence type="ECO:0000313" key="8">
    <source>
        <dbReference type="EMBL" id="CCA71718.1"/>
    </source>
</evidence>
<evidence type="ECO:0000256" key="4">
    <source>
        <dbReference type="ARBA" id="ARBA00022737"/>
    </source>
</evidence>
<dbReference type="InterPro" id="IPR001680">
    <property type="entry name" value="WD40_rpt"/>
</dbReference>
<dbReference type="GO" id="GO:0034388">
    <property type="term" value="C:Pwp2p-containing subcomplex of 90S preribosome"/>
    <property type="evidence" value="ECO:0007669"/>
    <property type="project" value="TreeGrafter"/>
</dbReference>
<dbReference type="PANTHER" id="PTHR19858:SF0">
    <property type="entry name" value="PERIODIC TRYPTOPHAN PROTEIN 2 HOMOLOG"/>
    <property type="match status" value="1"/>
</dbReference>
<dbReference type="Gene3D" id="2.130.10.10">
    <property type="entry name" value="YVTN repeat-like/Quinoprotein amine dehydrogenase"/>
    <property type="match status" value="4"/>
</dbReference>
<evidence type="ECO:0000256" key="5">
    <source>
        <dbReference type="ARBA" id="ARBA00023242"/>
    </source>
</evidence>
<name>G4TK75_SERID</name>
<feature type="repeat" description="WD" evidence="6">
    <location>
        <begin position="151"/>
        <end position="185"/>
    </location>
</feature>
<evidence type="ECO:0000256" key="6">
    <source>
        <dbReference type="PROSITE-ProRule" id="PRU00221"/>
    </source>
</evidence>
<dbReference type="eggNOG" id="KOG0291">
    <property type="taxonomic scope" value="Eukaryota"/>
</dbReference>
<dbReference type="InterPro" id="IPR011047">
    <property type="entry name" value="Quinoprotein_ADH-like_sf"/>
</dbReference>
<dbReference type="InterPro" id="IPR020472">
    <property type="entry name" value="WD40_PAC1"/>
</dbReference>
<dbReference type="OMA" id="VYEWQSE"/>
<keyword evidence="9" id="KW-1185">Reference proteome</keyword>
<comment type="subcellular location">
    <subcellularLocation>
        <location evidence="1">Nucleus</location>
        <location evidence="1">Nucleolus</location>
    </subcellularLocation>
</comment>
<dbReference type="Pfam" id="PF04003">
    <property type="entry name" value="Utp12"/>
    <property type="match status" value="1"/>
</dbReference>
<reference evidence="8 9" key="1">
    <citation type="journal article" date="2011" name="PLoS Pathog.">
        <title>Endophytic Life Strategies Decoded by Genome and Transcriptome Analyses of the Mutualistic Root Symbiont Piriformospora indica.</title>
        <authorList>
            <person name="Zuccaro A."/>
            <person name="Lahrmann U."/>
            <person name="Guldener U."/>
            <person name="Langen G."/>
            <person name="Pfiffi S."/>
            <person name="Biedenkopf D."/>
            <person name="Wong P."/>
            <person name="Samans B."/>
            <person name="Grimm C."/>
            <person name="Basiewicz M."/>
            <person name="Murat C."/>
            <person name="Martin F."/>
            <person name="Kogel K.H."/>
        </authorList>
    </citation>
    <scope>NUCLEOTIDE SEQUENCE [LARGE SCALE GENOMIC DNA]</scope>
    <source>
        <strain evidence="8 9">DSM 11827</strain>
    </source>
</reference>
<protein>
    <submittedName>
        <fullName evidence="8">Probable periodic tryptophan protein PWP2</fullName>
    </submittedName>
</protein>
<dbReference type="EMBL" id="CAFZ01000132">
    <property type="protein sequence ID" value="CCA71718.1"/>
    <property type="molecule type" value="Genomic_DNA"/>
</dbReference>
<proteinExistence type="inferred from homology"/>
<evidence type="ECO:0000256" key="2">
    <source>
        <dbReference type="ARBA" id="ARBA00010226"/>
    </source>
</evidence>
<dbReference type="GO" id="GO:0032040">
    <property type="term" value="C:small-subunit processome"/>
    <property type="evidence" value="ECO:0007669"/>
    <property type="project" value="TreeGrafter"/>
</dbReference>
<dbReference type="PROSITE" id="PS50294">
    <property type="entry name" value="WD_REPEATS_REGION"/>
    <property type="match status" value="2"/>
</dbReference>
<evidence type="ECO:0000256" key="3">
    <source>
        <dbReference type="ARBA" id="ARBA00022574"/>
    </source>
</evidence>
<dbReference type="PROSITE" id="PS50082">
    <property type="entry name" value="WD_REPEATS_2"/>
    <property type="match status" value="4"/>
</dbReference>
<keyword evidence="5" id="KW-0539">Nucleus</keyword>
<evidence type="ECO:0000313" key="9">
    <source>
        <dbReference type="Proteomes" id="UP000007148"/>
    </source>
</evidence>
<dbReference type="InterPro" id="IPR036322">
    <property type="entry name" value="WD40_repeat_dom_sf"/>
</dbReference>
<dbReference type="InterPro" id="IPR027145">
    <property type="entry name" value="PWP2"/>
</dbReference>
<organism evidence="8 9">
    <name type="scientific">Serendipita indica (strain DSM 11827)</name>
    <name type="common">Root endophyte fungus</name>
    <name type="synonym">Piriformospora indica</name>
    <dbReference type="NCBI Taxonomy" id="1109443"/>
    <lineage>
        <taxon>Eukaryota</taxon>
        <taxon>Fungi</taxon>
        <taxon>Dikarya</taxon>
        <taxon>Basidiomycota</taxon>
        <taxon>Agaricomycotina</taxon>
        <taxon>Agaricomycetes</taxon>
        <taxon>Sebacinales</taxon>
        <taxon>Serendipitaceae</taxon>
        <taxon>Serendipita</taxon>
    </lineage>
</organism>
<dbReference type="SUPFAM" id="SSF50998">
    <property type="entry name" value="Quinoprotein alcohol dehydrogenase-like"/>
    <property type="match status" value="1"/>
</dbReference>
<dbReference type="InterPro" id="IPR019775">
    <property type="entry name" value="WD40_repeat_CS"/>
</dbReference>
<keyword evidence="4" id="KW-0677">Repeat</keyword>
<keyword evidence="3 6" id="KW-0853">WD repeat</keyword>
<dbReference type="Pfam" id="PF00400">
    <property type="entry name" value="WD40"/>
    <property type="match status" value="4"/>
</dbReference>
<dbReference type="GO" id="GO:0000462">
    <property type="term" value="P:maturation of SSU-rRNA from tricistronic rRNA transcript (SSU-rRNA, 5.8S rRNA, LSU-rRNA)"/>
    <property type="evidence" value="ECO:0007669"/>
    <property type="project" value="TreeGrafter"/>
</dbReference>
<dbReference type="Proteomes" id="UP000007148">
    <property type="component" value="Unassembled WGS sequence"/>
</dbReference>
<feature type="repeat" description="WD" evidence="6">
    <location>
        <begin position="494"/>
        <end position="527"/>
    </location>
</feature>
<accession>G4TK75</accession>
<evidence type="ECO:0000256" key="1">
    <source>
        <dbReference type="ARBA" id="ARBA00004604"/>
    </source>
</evidence>
<dbReference type="STRING" id="1109443.G4TK75"/>
<evidence type="ECO:0000259" key="7">
    <source>
        <dbReference type="Pfam" id="PF04003"/>
    </source>
</evidence>
<dbReference type="InterPro" id="IPR015943">
    <property type="entry name" value="WD40/YVTN_repeat-like_dom_sf"/>
</dbReference>
<dbReference type="PROSITE" id="PS00678">
    <property type="entry name" value="WD_REPEATS_1"/>
    <property type="match status" value="2"/>
</dbReference>
<feature type="repeat" description="WD" evidence="6">
    <location>
        <begin position="406"/>
        <end position="447"/>
    </location>
</feature>
<dbReference type="HOGENOM" id="CLU_010458_0_0_1"/>
<dbReference type="OrthoDB" id="3142434at2759"/>
<feature type="repeat" description="WD" evidence="6">
    <location>
        <begin position="369"/>
        <end position="405"/>
    </location>
</feature>
<comment type="caution">
    <text evidence="8">The sequence shown here is derived from an EMBL/GenBank/DDBJ whole genome shotgun (WGS) entry which is preliminary data.</text>
</comment>